<protein>
    <submittedName>
        <fullName evidence="1">RNA-dependent RNA polymerase</fullName>
    </submittedName>
</protein>
<sequence length="85" mass="9986">MYAKSRKKKSKLLMEEQILDLEFLWLLNREDSLELNKILKSQSSSCSLKPSGPLLQLKKDLSTFCGFPVFIKECKKRIGFYRIQQ</sequence>
<comment type="caution">
    <text evidence="1">The sequence shown here is derived from an EMBL/GenBank/DDBJ whole genome shotgun (WGS) entry which is preliminary data.</text>
</comment>
<keyword evidence="1" id="KW-0808">Transferase</keyword>
<evidence type="ECO:0000313" key="1">
    <source>
        <dbReference type="EMBL" id="GIX69378.1"/>
    </source>
</evidence>
<dbReference type="GO" id="GO:0003968">
    <property type="term" value="F:RNA-directed RNA polymerase activity"/>
    <property type="evidence" value="ECO:0007669"/>
    <property type="project" value="UniProtKB-KW"/>
</dbReference>
<dbReference type="EMBL" id="BPLR01002046">
    <property type="protein sequence ID" value="GIX69378.1"/>
    <property type="molecule type" value="Genomic_DNA"/>
</dbReference>
<keyword evidence="1" id="KW-0696">RNA-directed RNA polymerase</keyword>
<dbReference type="AlphaFoldDB" id="A0AAV4MBV8"/>
<dbReference type="Proteomes" id="UP001054945">
    <property type="component" value="Unassembled WGS sequence"/>
</dbReference>
<organism evidence="1 2">
    <name type="scientific">Caerostris extrusa</name>
    <name type="common">Bark spider</name>
    <name type="synonym">Caerostris bankana</name>
    <dbReference type="NCBI Taxonomy" id="172846"/>
    <lineage>
        <taxon>Eukaryota</taxon>
        <taxon>Metazoa</taxon>
        <taxon>Ecdysozoa</taxon>
        <taxon>Arthropoda</taxon>
        <taxon>Chelicerata</taxon>
        <taxon>Arachnida</taxon>
        <taxon>Araneae</taxon>
        <taxon>Araneomorphae</taxon>
        <taxon>Entelegynae</taxon>
        <taxon>Araneoidea</taxon>
        <taxon>Araneidae</taxon>
        <taxon>Caerostris</taxon>
    </lineage>
</organism>
<name>A0AAV4MBV8_CAEEX</name>
<keyword evidence="1" id="KW-0548">Nucleotidyltransferase</keyword>
<keyword evidence="2" id="KW-1185">Reference proteome</keyword>
<proteinExistence type="predicted"/>
<evidence type="ECO:0000313" key="2">
    <source>
        <dbReference type="Proteomes" id="UP001054945"/>
    </source>
</evidence>
<accession>A0AAV4MBV8</accession>
<reference evidence="1 2" key="1">
    <citation type="submission" date="2021-06" db="EMBL/GenBank/DDBJ databases">
        <title>Caerostris extrusa draft genome.</title>
        <authorList>
            <person name="Kono N."/>
            <person name="Arakawa K."/>
        </authorList>
    </citation>
    <scope>NUCLEOTIDE SEQUENCE [LARGE SCALE GENOMIC DNA]</scope>
</reference>
<gene>
    <name evidence="1" type="primary">RDR6</name>
    <name evidence="1" type="ORF">CEXT_469781</name>
</gene>